<feature type="domain" description="Ketoreductase" evidence="3">
    <location>
        <begin position="4"/>
        <end position="166"/>
    </location>
</feature>
<keyword evidence="2" id="KW-0560">Oxidoreductase</keyword>
<gene>
    <name evidence="4" type="ORF">EV696_1086</name>
</gene>
<dbReference type="InterPro" id="IPR051122">
    <property type="entry name" value="SDR_DHRS6-like"/>
</dbReference>
<evidence type="ECO:0000313" key="4">
    <source>
        <dbReference type="EMBL" id="TDQ48026.1"/>
    </source>
</evidence>
<comment type="similarity">
    <text evidence="1">Belongs to the short-chain dehydrogenases/reductases (SDR) family.</text>
</comment>
<dbReference type="InterPro" id="IPR036291">
    <property type="entry name" value="NAD(P)-bd_dom_sf"/>
</dbReference>
<dbReference type="PRINTS" id="PR00081">
    <property type="entry name" value="GDHRDH"/>
</dbReference>
<dbReference type="Gene3D" id="3.40.50.720">
    <property type="entry name" value="NAD(P)-binding Rossmann-like Domain"/>
    <property type="match status" value="1"/>
</dbReference>
<dbReference type="AlphaFoldDB" id="A0A4R6UPB0"/>
<sequence>MSKKQWLIVGGNSGIGAAIVERLLARDDEVWCLSRHVEQYSGAVHTQQWNVLEQDFPVAFLPEKLDGLIYCPGSIRLKPFTQIRLEEFQEDLALNTFGAIKALQSCHSALSKADHASVLLFSTVAVQTGLKFHASVATAKGALEGLVRSLAAEWAPRIHVNAIAPALIETPLSQPLIRDAKRRQSIEQMNPMKRIGQPDSIASLCEWLLMMPTPFVTGQVFAVDGGMSSVRV</sequence>
<dbReference type="GO" id="GO:0016491">
    <property type="term" value="F:oxidoreductase activity"/>
    <property type="evidence" value="ECO:0007669"/>
    <property type="project" value="UniProtKB-KW"/>
</dbReference>
<dbReference type="InterPro" id="IPR057326">
    <property type="entry name" value="KR_dom"/>
</dbReference>
<evidence type="ECO:0000313" key="5">
    <source>
        <dbReference type="Proteomes" id="UP000295375"/>
    </source>
</evidence>
<protein>
    <submittedName>
        <fullName evidence="4">NAD(P)-dependent dehydrogenase (Short-subunit alcohol dehydrogenase family)</fullName>
    </submittedName>
</protein>
<keyword evidence="5" id="KW-1185">Reference proteome</keyword>
<evidence type="ECO:0000259" key="3">
    <source>
        <dbReference type="SMART" id="SM00822"/>
    </source>
</evidence>
<dbReference type="Pfam" id="PF13561">
    <property type="entry name" value="adh_short_C2"/>
    <property type="match status" value="1"/>
</dbReference>
<dbReference type="PANTHER" id="PTHR43477:SF1">
    <property type="entry name" value="DIHYDROANTICAPSIN 7-DEHYDROGENASE"/>
    <property type="match status" value="1"/>
</dbReference>
<dbReference type="Proteomes" id="UP000295375">
    <property type="component" value="Unassembled WGS sequence"/>
</dbReference>
<dbReference type="InterPro" id="IPR002347">
    <property type="entry name" value="SDR_fam"/>
</dbReference>
<evidence type="ECO:0000256" key="2">
    <source>
        <dbReference type="ARBA" id="ARBA00023002"/>
    </source>
</evidence>
<dbReference type="RefSeq" id="WP_133590425.1">
    <property type="nucleotide sequence ID" value="NZ_CP037953.1"/>
</dbReference>
<dbReference type="OrthoDB" id="9787298at2"/>
<organism evidence="4 5">
    <name type="scientific">Permianibacter aggregans</name>
    <dbReference type="NCBI Taxonomy" id="1510150"/>
    <lineage>
        <taxon>Bacteria</taxon>
        <taxon>Pseudomonadati</taxon>
        <taxon>Pseudomonadota</taxon>
        <taxon>Gammaproteobacteria</taxon>
        <taxon>Pseudomonadales</taxon>
        <taxon>Pseudomonadaceae</taxon>
        <taxon>Permianibacter</taxon>
    </lineage>
</organism>
<dbReference type="EMBL" id="SNYM01000008">
    <property type="protein sequence ID" value="TDQ48026.1"/>
    <property type="molecule type" value="Genomic_DNA"/>
</dbReference>
<comment type="caution">
    <text evidence="4">The sequence shown here is derived from an EMBL/GenBank/DDBJ whole genome shotgun (WGS) entry which is preliminary data.</text>
</comment>
<reference evidence="4 5" key="1">
    <citation type="submission" date="2019-03" db="EMBL/GenBank/DDBJ databases">
        <title>Genomic Encyclopedia of Type Strains, Phase IV (KMG-IV): sequencing the most valuable type-strain genomes for metagenomic binning, comparative biology and taxonomic classification.</title>
        <authorList>
            <person name="Goeker M."/>
        </authorList>
    </citation>
    <scope>NUCLEOTIDE SEQUENCE [LARGE SCALE GENOMIC DNA]</scope>
    <source>
        <strain evidence="4 5">DSM 103792</strain>
    </source>
</reference>
<dbReference type="SUPFAM" id="SSF51735">
    <property type="entry name" value="NAD(P)-binding Rossmann-fold domains"/>
    <property type="match status" value="1"/>
</dbReference>
<proteinExistence type="inferred from homology"/>
<dbReference type="SMART" id="SM00822">
    <property type="entry name" value="PKS_KR"/>
    <property type="match status" value="1"/>
</dbReference>
<accession>A0A4R6UPB0</accession>
<evidence type="ECO:0000256" key="1">
    <source>
        <dbReference type="ARBA" id="ARBA00006484"/>
    </source>
</evidence>
<name>A0A4R6UPB0_9GAMM</name>
<dbReference type="CDD" id="cd05233">
    <property type="entry name" value="SDR_c"/>
    <property type="match status" value="1"/>
</dbReference>
<dbReference type="PANTHER" id="PTHR43477">
    <property type="entry name" value="DIHYDROANTICAPSIN 7-DEHYDROGENASE"/>
    <property type="match status" value="1"/>
</dbReference>